<feature type="binding site" evidence="9">
    <location>
        <position position="132"/>
    </location>
    <ligand>
        <name>pyridoxal 5'-phosphate</name>
        <dbReference type="ChEBI" id="CHEBI:597326"/>
    </ligand>
</feature>
<evidence type="ECO:0000256" key="3">
    <source>
        <dbReference type="ARBA" id="ARBA00013138"/>
    </source>
</evidence>
<feature type="binding site" evidence="9">
    <location>
        <position position="186"/>
    </location>
    <ligand>
        <name>substrate</name>
    </ligand>
</feature>
<evidence type="ECO:0000256" key="9">
    <source>
        <dbReference type="HAMAP-Rule" id="MF_01642"/>
    </source>
</evidence>
<dbReference type="InterPro" id="IPR015422">
    <property type="entry name" value="PyrdxlP-dep_Trfase_small"/>
</dbReference>
<gene>
    <name evidence="9" type="primary">dapL</name>
    <name evidence="11" type="ORF">BHV80_20215</name>
</gene>
<feature type="binding site" evidence="9">
    <location>
        <position position="291"/>
    </location>
    <ligand>
        <name>substrate</name>
    </ligand>
</feature>
<sequence>MALVNEHFLKLPNNYLFSDIAKKVNAFKVSHPKTDLIRLGIGDVTRPLPQASIEAMHKAVDELANKETFHGYGPEQGYDFLIDAVIRNDYAPRGVHLEPGEVFISDGAKSDTGNIGDILRHDNSIGVTDPIYPVYIDSNVMCGRAGILEDGRWSNVVYLPCLSENNFVPEIPDRRIDILYLCYPNNPTGTVISKAELKKWVNYALENDTLILYDAAYEAYIQDPDIPHSIYEIKGAKKVAIEFRSFSKTAGFTGVRCGYTVVPKELTAATLEGERIPLNRMWNRRQCTKFNGTSYITQRGAEAIYTPEGKKQVKAIIQYYMANARIMKEALESTGLNVFGGENAPYLWVKAPGEVSSWKFFEQMLYEANVVGTPGVGFGPSGEGYIRLTAFGERADCEEAMKRIRKWLL</sequence>
<dbReference type="RefSeq" id="WP_117596792.1">
    <property type="nucleotide sequence ID" value="NZ_CP181424.1"/>
</dbReference>
<keyword evidence="7 9" id="KW-0663">Pyridoxal phosphate</keyword>
<organism evidence="11 12">
    <name type="scientific">Phocaeicola vulgatus</name>
    <name type="common">Bacteroides vulgatus</name>
    <dbReference type="NCBI Taxonomy" id="821"/>
    <lineage>
        <taxon>Bacteria</taxon>
        <taxon>Pseudomonadati</taxon>
        <taxon>Bacteroidota</taxon>
        <taxon>Bacteroidia</taxon>
        <taxon>Bacteroidales</taxon>
        <taxon>Bacteroidaceae</taxon>
        <taxon>Phocaeicola</taxon>
    </lineage>
</organism>
<dbReference type="HAMAP" id="MF_01642">
    <property type="entry name" value="DapL_aminotrans_1"/>
    <property type="match status" value="1"/>
</dbReference>
<dbReference type="GO" id="GO:0033362">
    <property type="term" value="P:lysine biosynthetic process via diaminopimelate, diaminopimelate-aminotransferase pathway"/>
    <property type="evidence" value="ECO:0007669"/>
    <property type="project" value="UniProtKB-UniRule"/>
</dbReference>
<feature type="binding site" evidence="9">
    <location>
        <position position="42"/>
    </location>
    <ligand>
        <name>substrate</name>
    </ligand>
</feature>
<feature type="binding site" evidence="9">
    <location>
        <position position="15"/>
    </location>
    <ligand>
        <name>substrate</name>
    </ligand>
</feature>
<dbReference type="NCBIfam" id="TIGR03542">
    <property type="entry name" value="DAPAT_plant"/>
    <property type="match status" value="1"/>
</dbReference>
<comment type="similarity">
    <text evidence="9">Belongs to the class-I pyridoxal-phosphate-dependent aminotransferase family. LL-diaminopimelate aminotransferase subfamily.</text>
</comment>
<dbReference type="SUPFAM" id="SSF53383">
    <property type="entry name" value="PLP-dependent transferases"/>
    <property type="match status" value="1"/>
</dbReference>
<evidence type="ECO:0000256" key="1">
    <source>
        <dbReference type="ARBA" id="ARBA00001933"/>
    </source>
</evidence>
<dbReference type="InterPro" id="IPR015421">
    <property type="entry name" value="PyrdxlP-dep_Trfase_major"/>
</dbReference>
<comment type="catalytic activity">
    <reaction evidence="8 9">
        <text>(2S,6S)-2,6-diaminopimelate + 2-oxoglutarate = (S)-2,3,4,5-tetrahydrodipicolinate + L-glutamate + H2O + H(+)</text>
        <dbReference type="Rhea" id="RHEA:23988"/>
        <dbReference type="ChEBI" id="CHEBI:15377"/>
        <dbReference type="ChEBI" id="CHEBI:15378"/>
        <dbReference type="ChEBI" id="CHEBI:16810"/>
        <dbReference type="ChEBI" id="CHEBI:16845"/>
        <dbReference type="ChEBI" id="CHEBI:29985"/>
        <dbReference type="ChEBI" id="CHEBI:57609"/>
        <dbReference type="EC" id="2.6.1.83"/>
    </reaction>
</comment>
<feature type="binding site" evidence="9">
    <location>
        <begin position="108"/>
        <end position="109"/>
    </location>
    <ligand>
        <name>pyridoxal 5'-phosphate</name>
        <dbReference type="ChEBI" id="CHEBI:597326"/>
    </ligand>
</feature>
<feature type="binding site" evidence="9">
    <location>
        <position position="186"/>
    </location>
    <ligand>
        <name>pyridoxal 5'-phosphate</name>
        <dbReference type="ChEBI" id="CHEBI:597326"/>
    </ligand>
</feature>
<dbReference type="CDD" id="cd00609">
    <property type="entry name" value="AAT_like"/>
    <property type="match status" value="1"/>
</dbReference>
<dbReference type="Proteomes" id="UP000186631">
    <property type="component" value="Unassembled WGS sequence"/>
</dbReference>
<evidence type="ECO:0000256" key="6">
    <source>
        <dbReference type="ARBA" id="ARBA00022679"/>
    </source>
</evidence>
<feature type="binding site" evidence="9">
    <location>
        <position position="109"/>
    </location>
    <ligand>
        <name>substrate</name>
    </ligand>
</feature>
<dbReference type="Pfam" id="PF00155">
    <property type="entry name" value="Aminotran_1_2"/>
    <property type="match status" value="1"/>
</dbReference>
<keyword evidence="6 9" id="KW-0808">Transferase</keyword>
<feature type="modified residue" description="N6-(pyridoxal phosphate)lysine" evidence="9">
    <location>
        <position position="248"/>
    </location>
</feature>
<feature type="binding site" evidence="9">
    <location>
        <position position="291"/>
    </location>
    <ligand>
        <name>pyridoxal 5'-phosphate</name>
        <dbReference type="ChEBI" id="CHEBI:597326"/>
    </ligand>
</feature>
<comment type="cofactor">
    <cofactor evidence="1 9">
        <name>pyridoxal 5'-phosphate</name>
        <dbReference type="ChEBI" id="CHEBI:597326"/>
    </cofactor>
</comment>
<comment type="caution">
    <text evidence="11">The sequence shown here is derived from an EMBL/GenBank/DDBJ whole genome shotgun (WGS) entry which is preliminary data.</text>
</comment>
<accession>A0A1Q6IKQ1</accession>
<dbReference type="InterPro" id="IPR004839">
    <property type="entry name" value="Aminotransferase_I/II_large"/>
</dbReference>
<dbReference type="FunFam" id="3.40.640.10:FF:000099">
    <property type="entry name" value="LL-diaminopimelate aminotransferase, chloroplastic"/>
    <property type="match status" value="1"/>
</dbReference>
<dbReference type="Gene3D" id="3.90.1150.10">
    <property type="entry name" value="Aspartate Aminotransferase, domain 1"/>
    <property type="match status" value="1"/>
</dbReference>
<dbReference type="EMBL" id="MNQV01000309">
    <property type="protein sequence ID" value="OKZ41450.1"/>
    <property type="molecule type" value="Genomic_DNA"/>
</dbReference>
<evidence type="ECO:0000256" key="7">
    <source>
        <dbReference type="ARBA" id="ARBA00022898"/>
    </source>
</evidence>
<dbReference type="AlphaFoldDB" id="A0A1Q6IKQ1"/>
<dbReference type="EC" id="2.6.1.83" evidence="3 9"/>
<proteinExistence type="inferred from homology"/>
<feature type="binding site" evidence="9">
    <location>
        <begin position="245"/>
        <end position="247"/>
    </location>
    <ligand>
        <name>pyridoxal 5'-phosphate</name>
        <dbReference type="ChEBI" id="CHEBI:597326"/>
    </ligand>
</feature>
<evidence type="ECO:0000256" key="5">
    <source>
        <dbReference type="ARBA" id="ARBA00022576"/>
    </source>
</evidence>
<comment type="function">
    <text evidence="9">Involved in the synthesis of meso-diaminopimelate (m-DAP or DL-DAP), required for both lysine and peptidoglycan biosynthesis. Catalyzes the direct conversion of tetrahydrodipicolinate to LL-diaminopimelate.</text>
</comment>
<dbReference type="InterPro" id="IPR015424">
    <property type="entry name" value="PyrdxlP-dep_Trfase"/>
</dbReference>
<feature type="binding site" evidence="9">
    <location>
        <position position="132"/>
    </location>
    <ligand>
        <name>substrate</name>
    </ligand>
</feature>
<feature type="domain" description="Aminotransferase class I/classII large" evidence="10">
    <location>
        <begin position="35"/>
        <end position="404"/>
    </location>
</feature>
<protein>
    <recommendedName>
        <fullName evidence="4 9">LL-diaminopimelate aminotransferase</fullName>
        <shortName evidence="9">DAP-AT</shortName>
        <shortName evidence="9">DAP-aminotransferase</shortName>
        <shortName evidence="9">LL-DAP-aminotransferase</shortName>
        <ecNumber evidence="3 9">2.6.1.83</ecNumber>
    </recommendedName>
</protein>
<evidence type="ECO:0000256" key="2">
    <source>
        <dbReference type="ARBA" id="ARBA00004982"/>
    </source>
</evidence>
<dbReference type="Gene3D" id="3.40.640.10">
    <property type="entry name" value="Type I PLP-dependent aspartate aminotransferase-like (Major domain)"/>
    <property type="match status" value="1"/>
</dbReference>
<keyword evidence="5 9" id="KW-0032">Aminotransferase</keyword>
<dbReference type="UniPathway" id="UPA00034">
    <property type="reaction ID" value="UER00466"/>
</dbReference>
<dbReference type="GO" id="GO:0010285">
    <property type="term" value="F:L,L-diaminopimelate aminotransferase activity"/>
    <property type="evidence" value="ECO:0007669"/>
    <property type="project" value="UniProtKB-UniRule"/>
</dbReference>
<comment type="pathway">
    <text evidence="2 9">Amino-acid biosynthesis; L-lysine biosynthesis via DAP pathway; LL-2,6-diaminopimelate from (S)-tetrahydrodipicolinate (aminotransferase route): step 1/1.</text>
</comment>
<feature type="binding site" evidence="9">
    <location>
        <position position="217"/>
    </location>
    <ligand>
        <name>pyridoxal 5'-phosphate</name>
        <dbReference type="ChEBI" id="CHEBI:597326"/>
    </ligand>
</feature>
<evidence type="ECO:0000256" key="4">
    <source>
        <dbReference type="ARBA" id="ARBA00018052"/>
    </source>
</evidence>
<feature type="binding site" evidence="9">
    <location>
        <position position="72"/>
    </location>
    <ligand>
        <name>pyridoxal 5'-phosphate</name>
        <dbReference type="ChEBI" id="CHEBI:597326"/>
    </ligand>
</feature>
<comment type="subunit">
    <text evidence="9">Homodimer.</text>
</comment>
<feature type="binding site" evidence="9">
    <location>
        <position position="387"/>
    </location>
    <ligand>
        <name>substrate</name>
    </ligand>
</feature>
<name>A0A1Q6IKQ1_PHOVU</name>
<evidence type="ECO:0000256" key="8">
    <source>
        <dbReference type="ARBA" id="ARBA00051934"/>
    </source>
</evidence>
<dbReference type="InterPro" id="IPR019942">
    <property type="entry name" value="DapL/ALD1"/>
</dbReference>
<reference evidence="11 12" key="1">
    <citation type="journal article" date="2016" name="Nat. Biotechnol.">
        <title>Measurement of bacterial replication rates in microbial communities.</title>
        <authorList>
            <person name="Brown C.T."/>
            <person name="Olm M.R."/>
            <person name="Thomas B.C."/>
            <person name="Banfield J.F."/>
        </authorList>
    </citation>
    <scope>NUCLEOTIDE SEQUENCE [LARGE SCALE GENOMIC DNA]</scope>
    <source>
        <strain evidence="11">42_262</strain>
    </source>
</reference>
<evidence type="ECO:0000313" key="11">
    <source>
        <dbReference type="EMBL" id="OKZ41450.1"/>
    </source>
</evidence>
<evidence type="ECO:0000313" key="12">
    <source>
        <dbReference type="Proteomes" id="UP000186631"/>
    </source>
</evidence>
<evidence type="ECO:0000259" key="10">
    <source>
        <dbReference type="Pfam" id="PF00155"/>
    </source>
</evidence>
<dbReference type="PANTHER" id="PTHR43144">
    <property type="entry name" value="AMINOTRANSFERASE"/>
    <property type="match status" value="1"/>
</dbReference>
<feature type="binding site" evidence="9">
    <location>
        <position position="256"/>
    </location>
    <ligand>
        <name>pyridoxal 5'-phosphate</name>
        <dbReference type="ChEBI" id="CHEBI:597326"/>
    </ligand>
</feature>
<dbReference type="GO" id="GO:0030170">
    <property type="term" value="F:pyridoxal phosphate binding"/>
    <property type="evidence" value="ECO:0007669"/>
    <property type="project" value="UniProtKB-UniRule"/>
</dbReference>